<dbReference type="InterPro" id="IPR050888">
    <property type="entry name" value="ZnF_C2H2-type_TF"/>
</dbReference>
<feature type="compositionally biased region" description="Acidic residues" evidence="8">
    <location>
        <begin position="626"/>
        <end position="635"/>
    </location>
</feature>
<sequence>MALKRRVALKYIRQHEEIYRSPVGKTYQHCNDIPSHPTCIKCSSSLSVQCATLSSPFQLQHPEMTDPGDGQEDFPTRTTNSLSTTYDEHLHRILTTAWIQHKNRDKTGVPTERTLKSLLSLIGFGRLETIRAWFEERVDMEQRAKLYKEGKVPDSQQTRCGEKRERNDSGHSSEGSPNSVASKTNKISLEQQARSSPNPSATNPSAIHPSAIHPSSSTSSFSFSSSTTPYPPPSPTASPQLTSSQHSPKRSSTLDAIRATYPPLVCPGCHKTFPNRNQVKDHVRDHHHGHFVYRCIVPECDHALESLCGLENHLRSSHDKRDITSAPTLPIPPSRSSLPPKKRHFSSSPSPCPTASQDDLLVASTRTTFRPRLPYGTAHPDGPIPPPRLPSPDTALALATDEHWCPVCRRQLTSNRGVDRHLRERHPFVRPFRCPIRGCGGEFASLGSRADHLRKRHVRAGKNNDDDGMVDADIHADADGMDVDNGYGLLTEGKLSPFPHYDSYDHDSDARLLSTDDGDDGNDRQRETAYVLASRLFRCPLCPESPSLTSKAQVDTHIREKHRGARPFGCAAKGCASKFSSLLARRNHVITKHQGVERENEEAVEGSEGEGNEVESAQQEARYDADESEDDDDDCPNPAETPARRDSHPTPLSCSPTSSSTPSPTSQGCGPPHRRARYVCPVTGCDTRFRGNKALGAHLHVVHQEGISELDPESSDDGRGPEKKQRSLLVTVRMSGRRDRRRCAESPVLCDRRHSSPILKDRARSNRRSGSLCVEYRMPPPARVAVKCLRCEDVFNEDDDMHAHLLEVHAAVLTATLQASTEGKFPCPVRACVWRLGRSFFFALFILFGRVGRGLVEVSMSLTFLVYSRPTPRSDIVRHLRHTHQLEILEGDEVSTKSIGVSDGPVDSVPSGMDSSHLKSNDRSGPATPNTPPWIRRLQHTQPNDINTPAASPHPPSSSGRHYNDTNTPVTPLPPSLYSGHHCHDHDAETPVTPPHPYDHEDDILTHTALVLTTLANESTPRRMDEPEADYATPPSLVMRPSYEFGIAPPPFEMFGIAARGMHGRAMHVRWRGGRGYDEQVGREEGGGLGETCDDGQDGRLDRKSFPQSNVAALIDYGTKTRHDDNKRGEDRAWTRFERAYSIDEVEGRDNKDVSMSNCGNDGVKGDNAKATHEDEHTRDYQARLPYLHFPATQAQQNLARIDRRTTEQTSSFPRDGLSKWMHDAPDREWCGDESPNAVGRPNSSVDLTFVHSPFHSASTMAQAARPVELSEFEEGDASLFLSFLRNLHGPE</sequence>
<feature type="compositionally biased region" description="Low complexity" evidence="8">
    <location>
        <begin position="195"/>
        <end position="228"/>
    </location>
</feature>
<evidence type="ECO:0000256" key="7">
    <source>
        <dbReference type="PROSITE-ProRule" id="PRU00042"/>
    </source>
</evidence>
<reference evidence="10 11" key="1">
    <citation type="journal article" date="2018" name="New Phytol.">
        <title>Phylogenomics of Endogonaceae and evolution of mycorrhizas within Mucoromycota.</title>
        <authorList>
            <person name="Chang Y."/>
            <person name="Desiro A."/>
            <person name="Na H."/>
            <person name="Sandor L."/>
            <person name="Lipzen A."/>
            <person name="Clum A."/>
            <person name="Barry K."/>
            <person name="Grigoriev I.V."/>
            <person name="Martin F.M."/>
            <person name="Stajich J.E."/>
            <person name="Smith M.E."/>
            <person name="Bonito G."/>
            <person name="Spatafora J.W."/>
        </authorList>
    </citation>
    <scope>NUCLEOTIDE SEQUENCE [LARGE SCALE GENOMIC DNA]</scope>
    <source>
        <strain evidence="10 11">GMNB39</strain>
    </source>
</reference>
<feature type="compositionally biased region" description="Acidic residues" evidence="8">
    <location>
        <begin position="599"/>
        <end position="613"/>
    </location>
</feature>
<evidence type="ECO:0000313" key="10">
    <source>
        <dbReference type="EMBL" id="RUP52179.1"/>
    </source>
</evidence>
<feature type="compositionally biased region" description="Polar residues" evidence="8">
    <location>
        <begin position="346"/>
        <end position="357"/>
    </location>
</feature>
<evidence type="ECO:0000256" key="2">
    <source>
        <dbReference type="ARBA" id="ARBA00022723"/>
    </source>
</evidence>
<evidence type="ECO:0000256" key="5">
    <source>
        <dbReference type="ARBA" id="ARBA00022833"/>
    </source>
</evidence>
<keyword evidence="5" id="KW-0862">Zinc</keyword>
<dbReference type="OrthoDB" id="6277246at2759"/>
<evidence type="ECO:0000256" key="8">
    <source>
        <dbReference type="SAM" id="MobiDB-lite"/>
    </source>
</evidence>
<feature type="region of interest" description="Disordered" evidence="8">
    <location>
        <begin position="593"/>
        <end position="674"/>
    </location>
</feature>
<dbReference type="InterPro" id="IPR013087">
    <property type="entry name" value="Znf_C2H2_type"/>
</dbReference>
<protein>
    <recommendedName>
        <fullName evidence="9">C2H2-type domain-containing protein</fullName>
    </recommendedName>
</protein>
<dbReference type="Proteomes" id="UP000268093">
    <property type="component" value="Unassembled WGS sequence"/>
</dbReference>
<evidence type="ECO:0000259" key="9">
    <source>
        <dbReference type="PROSITE" id="PS50157"/>
    </source>
</evidence>
<feature type="region of interest" description="Disordered" evidence="8">
    <location>
        <begin position="316"/>
        <end position="358"/>
    </location>
</feature>
<feature type="compositionally biased region" description="Polar residues" evidence="8">
    <location>
        <begin position="172"/>
        <end position="194"/>
    </location>
</feature>
<evidence type="ECO:0000313" key="11">
    <source>
        <dbReference type="Proteomes" id="UP000268093"/>
    </source>
</evidence>
<proteinExistence type="predicted"/>
<feature type="region of interest" description="Disordered" evidence="8">
    <location>
        <begin position="706"/>
        <end position="726"/>
    </location>
</feature>
<evidence type="ECO:0000256" key="1">
    <source>
        <dbReference type="ARBA" id="ARBA00004123"/>
    </source>
</evidence>
<dbReference type="PROSITE" id="PS50157">
    <property type="entry name" value="ZINC_FINGER_C2H2_2"/>
    <property type="match status" value="2"/>
</dbReference>
<feature type="compositionally biased region" description="Basic and acidic residues" evidence="8">
    <location>
        <begin position="716"/>
        <end position="725"/>
    </location>
</feature>
<dbReference type="GO" id="GO:0005634">
    <property type="term" value="C:nucleus"/>
    <property type="evidence" value="ECO:0007669"/>
    <property type="project" value="UniProtKB-SubCell"/>
</dbReference>
<dbReference type="Gene3D" id="3.30.160.60">
    <property type="entry name" value="Classic Zinc Finger"/>
    <property type="match status" value="3"/>
</dbReference>
<keyword evidence="11" id="KW-1185">Reference proteome</keyword>
<dbReference type="PROSITE" id="PS00028">
    <property type="entry name" value="ZINC_FINGER_C2H2_1"/>
    <property type="match status" value="7"/>
</dbReference>
<keyword evidence="4 7" id="KW-0863">Zinc-finger</keyword>
<dbReference type="SMART" id="SM00355">
    <property type="entry name" value="ZnF_C2H2"/>
    <property type="match status" value="8"/>
</dbReference>
<dbReference type="EMBL" id="RBNI01000128">
    <property type="protein sequence ID" value="RUP52179.1"/>
    <property type="molecule type" value="Genomic_DNA"/>
</dbReference>
<feature type="compositionally biased region" description="Low complexity" evidence="8">
    <location>
        <begin position="649"/>
        <end position="671"/>
    </location>
</feature>
<name>A0A433DMV3_9FUNG</name>
<organism evidence="10 11">
    <name type="scientific">Jimgerdemannia flammicorona</name>
    <dbReference type="NCBI Taxonomy" id="994334"/>
    <lineage>
        <taxon>Eukaryota</taxon>
        <taxon>Fungi</taxon>
        <taxon>Fungi incertae sedis</taxon>
        <taxon>Mucoromycota</taxon>
        <taxon>Mucoromycotina</taxon>
        <taxon>Endogonomycetes</taxon>
        <taxon>Endogonales</taxon>
        <taxon>Endogonaceae</taxon>
        <taxon>Jimgerdemannia</taxon>
    </lineage>
</organism>
<feature type="region of interest" description="Disordered" evidence="8">
    <location>
        <begin position="148"/>
        <end position="252"/>
    </location>
</feature>
<comment type="subcellular location">
    <subcellularLocation>
        <location evidence="1">Nucleus</location>
    </subcellularLocation>
</comment>
<feature type="compositionally biased region" description="Basic and acidic residues" evidence="8">
    <location>
        <begin position="160"/>
        <end position="171"/>
    </location>
</feature>
<feature type="domain" description="C2H2-type" evidence="9">
    <location>
        <begin position="264"/>
        <end position="289"/>
    </location>
</feature>
<feature type="region of interest" description="Disordered" evidence="8">
    <location>
        <begin position="1080"/>
        <end position="1104"/>
    </location>
</feature>
<evidence type="ECO:0000256" key="4">
    <source>
        <dbReference type="ARBA" id="ARBA00022771"/>
    </source>
</evidence>
<dbReference type="GO" id="GO:0008270">
    <property type="term" value="F:zinc ion binding"/>
    <property type="evidence" value="ECO:0007669"/>
    <property type="project" value="UniProtKB-KW"/>
</dbReference>
<keyword evidence="2" id="KW-0479">Metal-binding</keyword>
<feature type="domain" description="C2H2-type" evidence="9">
    <location>
        <begin position="403"/>
        <end position="431"/>
    </location>
</feature>
<evidence type="ECO:0000256" key="6">
    <source>
        <dbReference type="ARBA" id="ARBA00023242"/>
    </source>
</evidence>
<feature type="region of interest" description="Disordered" evidence="8">
    <location>
        <begin position="897"/>
        <end position="998"/>
    </location>
</feature>
<keyword evidence="3" id="KW-0677">Repeat</keyword>
<keyword evidence="6" id="KW-0539">Nucleus</keyword>
<evidence type="ECO:0000256" key="3">
    <source>
        <dbReference type="ARBA" id="ARBA00022737"/>
    </source>
</evidence>
<accession>A0A433DMV3</accession>
<comment type="caution">
    <text evidence="10">The sequence shown here is derived from an EMBL/GenBank/DDBJ whole genome shotgun (WGS) entry which is preliminary data.</text>
</comment>
<dbReference type="PANTHER" id="PTHR24406">
    <property type="entry name" value="TRANSCRIPTIONAL REPRESSOR CTCFL-RELATED"/>
    <property type="match status" value="1"/>
</dbReference>
<gene>
    <name evidence="10" type="ORF">BC936DRAFT_138251</name>
</gene>